<dbReference type="Pfam" id="PF16120">
    <property type="entry name" value="DUF4836"/>
    <property type="match status" value="1"/>
</dbReference>
<dbReference type="AlphaFoldDB" id="A0A098YUA7"/>
<dbReference type="OrthoDB" id="1081992at2"/>
<proteinExistence type="predicted"/>
<evidence type="ECO:0008006" key="3">
    <source>
        <dbReference type="Google" id="ProtNLM"/>
    </source>
</evidence>
<dbReference type="PROSITE" id="PS51257">
    <property type="entry name" value="PROKAR_LIPOPROTEIN"/>
    <property type="match status" value="1"/>
</dbReference>
<organism evidence="1 2">
    <name type="scientific">Hoylesella timonensis S9-PR14</name>
    <dbReference type="NCBI Taxonomy" id="1401062"/>
    <lineage>
        <taxon>Bacteria</taxon>
        <taxon>Pseudomonadati</taxon>
        <taxon>Bacteroidota</taxon>
        <taxon>Bacteroidia</taxon>
        <taxon>Bacteroidales</taxon>
        <taxon>Prevotellaceae</taxon>
        <taxon>Hoylesella</taxon>
    </lineage>
</organism>
<name>A0A098YUA7_9BACT</name>
<comment type="caution">
    <text evidence="1">The sequence shown here is derived from an EMBL/GenBank/DDBJ whole genome shotgun (WGS) entry which is preliminary data.</text>
</comment>
<protein>
    <recommendedName>
        <fullName evidence="3">DUF4836 domain-containing protein</fullName>
    </recommendedName>
</protein>
<dbReference type="EMBL" id="JRPQ01000038">
    <property type="protein sequence ID" value="KGI22926.1"/>
    <property type="molecule type" value="Genomic_DNA"/>
</dbReference>
<sequence length="445" mass="49903">MKFSYTYSLVAIIFSVLLFTGCANESYQQAIPKESTALVSFDASQMSGINNKTLLRTILKMKNLDESGIDFTQKIYLFTSPDGNLGICAKVDNADKISTMLQRMGSESVSFRDAFFSTIRDSWMVGYNKQSLLIMGPIPLTKQEEAKATIAKYLQQDEEESILASPIYQVLDSLDSPMTLVAQAQALPDKIIAPLMLGAPKDATTTDVLIAAKMKVEKGCWYVEGSPFSWNKRINQTIQESKKIYRPIQGKYIAAMPDTALFGMFVNVDGKQFLPILQNNKSLQVLLTGINQAIDLDNIIRSVNGDMSVVIPQYEQQNISISMAAQLAHSKWLADVDYWKQSVPAGGKLTDWNKHAFVYTNGKTRFFFGVTDNLQFYSGATPQEALNSIKVSNHPFESLILHQIKGEKMVMIINVRDYRNERLSMITDLLRPVFGNIHTLVYKLN</sequence>
<accession>A0A098YUA7</accession>
<gene>
    <name evidence="1" type="ORF">HMPREF9304_01625</name>
</gene>
<dbReference type="RefSeq" id="WP_036926070.1">
    <property type="nucleotide sequence ID" value="NZ_JRPQ01000038.1"/>
</dbReference>
<evidence type="ECO:0000313" key="2">
    <source>
        <dbReference type="Proteomes" id="UP000029723"/>
    </source>
</evidence>
<reference evidence="1 2" key="1">
    <citation type="submission" date="2014-07" db="EMBL/GenBank/DDBJ databases">
        <authorList>
            <person name="McCorrison J."/>
            <person name="Sanka R."/>
            <person name="Torralba M."/>
            <person name="Gillis M."/>
            <person name="Haft D.H."/>
            <person name="Methe B."/>
            <person name="Sutton G."/>
            <person name="Nelson K.E."/>
        </authorList>
    </citation>
    <scope>NUCLEOTIDE SEQUENCE [LARGE SCALE GENOMIC DNA]</scope>
    <source>
        <strain evidence="1 2">S9-PR14</strain>
    </source>
</reference>
<evidence type="ECO:0000313" key="1">
    <source>
        <dbReference type="EMBL" id="KGI22926.1"/>
    </source>
</evidence>
<dbReference type="Proteomes" id="UP000029723">
    <property type="component" value="Unassembled WGS sequence"/>
</dbReference>
<dbReference type="InterPro" id="IPR032276">
    <property type="entry name" value="DUF4836"/>
</dbReference>